<name>A0A1I5V201_9PSED</name>
<dbReference type="Proteomes" id="UP000198784">
    <property type="component" value="Unassembled WGS sequence"/>
</dbReference>
<dbReference type="EMBL" id="FOWX01000028">
    <property type="protein sequence ID" value="SFQ01501.1"/>
    <property type="molecule type" value="Genomic_DNA"/>
</dbReference>
<dbReference type="RefSeq" id="WP_090503854.1">
    <property type="nucleotide sequence ID" value="NZ_FOWX01000028.1"/>
</dbReference>
<evidence type="ECO:0000256" key="1">
    <source>
        <dbReference type="SAM" id="SignalP"/>
    </source>
</evidence>
<keyword evidence="3" id="KW-1185">Reference proteome</keyword>
<evidence type="ECO:0000313" key="3">
    <source>
        <dbReference type="Proteomes" id="UP000198784"/>
    </source>
</evidence>
<gene>
    <name evidence="2" type="ORF">SAMN05216190_12850</name>
</gene>
<dbReference type="STRING" id="289003.SAMN05216190_12850"/>
<reference evidence="3" key="1">
    <citation type="submission" date="2016-10" db="EMBL/GenBank/DDBJ databases">
        <authorList>
            <person name="Varghese N."/>
            <person name="Submissions S."/>
        </authorList>
    </citation>
    <scope>NUCLEOTIDE SEQUENCE [LARGE SCALE GENOMIC DNA]</scope>
    <source>
        <strain evidence="3">DSM 17834</strain>
    </source>
</reference>
<protein>
    <submittedName>
        <fullName evidence="2">Uncharacterized protein</fullName>
    </submittedName>
</protein>
<accession>A0A1I5V201</accession>
<keyword evidence="1" id="KW-0732">Signal</keyword>
<feature type="signal peptide" evidence="1">
    <location>
        <begin position="1"/>
        <end position="27"/>
    </location>
</feature>
<dbReference type="AlphaFoldDB" id="A0A1I5V201"/>
<sequence>MRNKPPFRHLFLCLLAVLTSLAPSAFAAAVSPQEQVQVQASRATSSLMLLRGEGFQKKHLNTLEADLQALAGAIQSLPQGSDALRSAHQELVLQIRRGVAFGPKEEDLPWRYPEDLSKALLGVLHEARQLSPEGDSELAAKLEYLSVQYLSRSYLGSFEIAREQPTTYLGQDERKLVPAVDGELAALDAQANPDWRKVTVRWEYLKAALTDLNSQSNTLSSVSGRAFAPMTVYRHTRALTEQWMAM</sequence>
<feature type="chain" id="PRO_5011670932" evidence="1">
    <location>
        <begin position="28"/>
        <end position="246"/>
    </location>
</feature>
<evidence type="ECO:0000313" key="2">
    <source>
        <dbReference type="EMBL" id="SFQ01501.1"/>
    </source>
</evidence>
<organism evidence="2 3">
    <name type="scientific">Pseudomonas borbori</name>
    <dbReference type="NCBI Taxonomy" id="289003"/>
    <lineage>
        <taxon>Bacteria</taxon>
        <taxon>Pseudomonadati</taxon>
        <taxon>Pseudomonadota</taxon>
        <taxon>Gammaproteobacteria</taxon>
        <taxon>Pseudomonadales</taxon>
        <taxon>Pseudomonadaceae</taxon>
        <taxon>Pseudomonas</taxon>
    </lineage>
</organism>
<dbReference type="OrthoDB" id="6833907at2"/>
<proteinExistence type="predicted"/>